<feature type="region of interest" description="Disordered" evidence="1">
    <location>
        <begin position="18"/>
        <end position="38"/>
    </location>
</feature>
<name>A0AAF1KUR5_9HYPH</name>
<feature type="region of interest" description="Disordered" evidence="1">
    <location>
        <begin position="211"/>
        <end position="230"/>
    </location>
</feature>
<feature type="compositionally biased region" description="Low complexity" evidence="1">
    <location>
        <begin position="18"/>
        <end position="37"/>
    </location>
</feature>
<reference evidence="2 3" key="1">
    <citation type="journal article" date="2018" name="Sci. Rep.">
        <title>Rhizobium tumorigenes sp. nov., a novel plant tumorigenic bacterium isolated from cane gall tumors on thornless blackberry.</title>
        <authorList>
            <person name="Kuzmanovi N."/>
            <person name="Smalla K."/>
            <person name="Gronow S."/>
            <person name="PuBawska J."/>
        </authorList>
    </citation>
    <scope>NUCLEOTIDE SEQUENCE [LARGE SCALE GENOMIC DNA]</scope>
    <source>
        <strain evidence="2 3">1078</strain>
    </source>
</reference>
<organism evidence="2 3">
    <name type="scientific">Rhizobium tumorigenes</name>
    <dbReference type="NCBI Taxonomy" id="2041385"/>
    <lineage>
        <taxon>Bacteria</taxon>
        <taxon>Pseudomonadati</taxon>
        <taxon>Pseudomonadota</taxon>
        <taxon>Alphaproteobacteria</taxon>
        <taxon>Hyphomicrobiales</taxon>
        <taxon>Rhizobiaceae</taxon>
        <taxon>Rhizobium/Agrobacterium group</taxon>
        <taxon>Rhizobium</taxon>
    </lineage>
</organism>
<dbReference type="RefSeq" id="WP_111221629.1">
    <property type="nucleotide sequence ID" value="NZ_CP117258.1"/>
</dbReference>
<gene>
    <name evidence="2" type="ORF">PR017_23710</name>
</gene>
<dbReference type="KEGG" id="rtu:PR017_23710"/>
<proteinExistence type="predicted"/>
<evidence type="ECO:0000256" key="1">
    <source>
        <dbReference type="SAM" id="MobiDB-lite"/>
    </source>
</evidence>
<dbReference type="EMBL" id="CP117258">
    <property type="protein sequence ID" value="WFR98710.1"/>
    <property type="molecule type" value="Genomic_DNA"/>
</dbReference>
<evidence type="ECO:0000313" key="2">
    <source>
        <dbReference type="EMBL" id="WFR98710.1"/>
    </source>
</evidence>
<protein>
    <submittedName>
        <fullName evidence="2">Uncharacterized protein</fullName>
    </submittedName>
</protein>
<geneLocation type="plasmid" evidence="2 3">
    <name>unnamed1</name>
</geneLocation>
<accession>A0AAF1KUR5</accession>
<reference evidence="3" key="2">
    <citation type="journal article" date="2023" name="MicrobiologyOpen">
        <title>Genomics of the tumorigenes clade of the family Rhizobiaceae and description of Rhizobium rhododendri sp. nov.</title>
        <authorList>
            <person name="Kuzmanovic N."/>
            <person name="diCenzo G.C."/>
            <person name="Bunk B."/>
            <person name="Sproeer C."/>
            <person name="Fruehling A."/>
            <person name="Neumann-Schaal M."/>
            <person name="Overmann J."/>
            <person name="Smalla K."/>
        </authorList>
    </citation>
    <scope>NUCLEOTIDE SEQUENCE [LARGE SCALE GENOMIC DNA]</scope>
    <source>
        <strain evidence="3">1078</strain>
        <plasmid evidence="3">unnamed1</plasmid>
    </source>
</reference>
<keyword evidence="3" id="KW-1185">Reference proteome</keyword>
<keyword evidence="2" id="KW-0614">Plasmid</keyword>
<sequence length="230" mass="24732">MTDDQRNLRWVGMNTQQQMPMQPAQPMGPAGQPQGQPNMKVMQSHISEVDIDIILDEAPSVGALMDEQFALLIDLKKMDRNNEIPFKALIAAAPNLRSKAELLKAIDEKEKQPPNPIQLQGAQAELQEKQANIKDKDASATLKIAQAQQALAAAGAEGQPQATELVNPIEIDKTLADIDNTRAHTAKILTEAEKAKVDTHMNALNTIHQITQPPAPAPASAAPGAGVNGQ</sequence>
<dbReference type="Proteomes" id="UP000249499">
    <property type="component" value="Plasmid unnamed1"/>
</dbReference>
<dbReference type="AlphaFoldDB" id="A0AAF1KUR5"/>
<evidence type="ECO:0000313" key="3">
    <source>
        <dbReference type="Proteomes" id="UP000249499"/>
    </source>
</evidence>
<feature type="compositionally biased region" description="Low complexity" evidence="1">
    <location>
        <begin position="218"/>
        <end position="230"/>
    </location>
</feature>